<dbReference type="InterPro" id="IPR050807">
    <property type="entry name" value="TransReg_Diox_bact_type"/>
</dbReference>
<dbReference type="InterPro" id="IPR001387">
    <property type="entry name" value="Cro/C1-type_HTH"/>
</dbReference>
<dbReference type="InterPro" id="IPR010982">
    <property type="entry name" value="Lambda_DNA-bd_dom_sf"/>
</dbReference>
<name>A0ABV7WEB5_9MICO</name>
<feature type="domain" description="HTH cro/C1-type" evidence="2">
    <location>
        <begin position="15"/>
        <end position="69"/>
    </location>
</feature>
<dbReference type="SMART" id="SM00530">
    <property type="entry name" value="HTH_XRE"/>
    <property type="match status" value="1"/>
</dbReference>
<comment type="caution">
    <text evidence="3">The sequence shown here is derived from an EMBL/GenBank/DDBJ whole genome shotgun (WGS) entry which is preliminary data.</text>
</comment>
<dbReference type="InterPro" id="IPR011051">
    <property type="entry name" value="RmlC_Cupin_sf"/>
</dbReference>
<evidence type="ECO:0000259" key="2">
    <source>
        <dbReference type="PROSITE" id="PS50943"/>
    </source>
</evidence>
<accession>A0ABV7WEB5</accession>
<dbReference type="InterPro" id="IPR014710">
    <property type="entry name" value="RmlC-like_jellyroll"/>
</dbReference>
<reference evidence="4" key="1">
    <citation type="journal article" date="2019" name="Int. J. Syst. Evol. Microbiol.">
        <title>The Global Catalogue of Microorganisms (GCM) 10K type strain sequencing project: providing services to taxonomists for standard genome sequencing and annotation.</title>
        <authorList>
            <consortium name="The Broad Institute Genomics Platform"/>
            <consortium name="The Broad Institute Genome Sequencing Center for Infectious Disease"/>
            <person name="Wu L."/>
            <person name="Ma J."/>
        </authorList>
    </citation>
    <scope>NUCLEOTIDE SEQUENCE [LARGE SCALE GENOMIC DNA]</scope>
    <source>
        <strain evidence="4">NCAIM B.02333</strain>
    </source>
</reference>
<dbReference type="PANTHER" id="PTHR46797:SF1">
    <property type="entry name" value="METHYLPHOSPHONATE SYNTHASE"/>
    <property type="match status" value="1"/>
</dbReference>
<proteinExistence type="predicted"/>
<dbReference type="InterPro" id="IPR013096">
    <property type="entry name" value="Cupin_2"/>
</dbReference>
<dbReference type="CDD" id="cd00093">
    <property type="entry name" value="HTH_XRE"/>
    <property type="match status" value="1"/>
</dbReference>
<keyword evidence="1" id="KW-0238">DNA-binding</keyword>
<evidence type="ECO:0000256" key="1">
    <source>
        <dbReference type="ARBA" id="ARBA00023125"/>
    </source>
</evidence>
<dbReference type="Pfam" id="PF01381">
    <property type="entry name" value="HTH_3"/>
    <property type="match status" value="1"/>
</dbReference>
<dbReference type="PROSITE" id="PS50943">
    <property type="entry name" value="HTH_CROC1"/>
    <property type="match status" value="1"/>
</dbReference>
<gene>
    <name evidence="3" type="ORF">ACFOLH_07400</name>
</gene>
<dbReference type="Gene3D" id="1.10.260.40">
    <property type="entry name" value="lambda repressor-like DNA-binding domains"/>
    <property type="match status" value="1"/>
</dbReference>
<dbReference type="SUPFAM" id="SSF51182">
    <property type="entry name" value="RmlC-like cupins"/>
    <property type="match status" value="1"/>
</dbReference>
<evidence type="ECO:0000313" key="4">
    <source>
        <dbReference type="Proteomes" id="UP001595685"/>
    </source>
</evidence>
<dbReference type="Pfam" id="PF07883">
    <property type="entry name" value="Cupin_2"/>
    <property type="match status" value="1"/>
</dbReference>
<sequence length="190" mass="20490">MEQGPDLDRVVRQRIRGLRLSRGWTLDALASRCHLSPSNLSRIETGSRRIALDQLVPIARALGTTLDELIASADEQDVVIRPRATASGGVTVWLLSRERAADGVVVAKMRITEERPIGPEDMVVHPGRDWFTVLSGTALLRLGDRTLLVEQGDAAEFSTMTPHVVGAHGGPVEILTVLDGAGEQSHLPPG</sequence>
<evidence type="ECO:0000313" key="3">
    <source>
        <dbReference type="EMBL" id="MFC3688164.1"/>
    </source>
</evidence>
<dbReference type="SUPFAM" id="SSF47413">
    <property type="entry name" value="lambda repressor-like DNA-binding domains"/>
    <property type="match status" value="1"/>
</dbReference>
<dbReference type="Gene3D" id="2.60.120.10">
    <property type="entry name" value="Jelly Rolls"/>
    <property type="match status" value="1"/>
</dbReference>
<dbReference type="EMBL" id="JBHRWW010000004">
    <property type="protein sequence ID" value="MFC3688164.1"/>
    <property type="molecule type" value="Genomic_DNA"/>
</dbReference>
<dbReference type="Proteomes" id="UP001595685">
    <property type="component" value="Unassembled WGS sequence"/>
</dbReference>
<dbReference type="PANTHER" id="PTHR46797">
    <property type="entry name" value="HTH-TYPE TRANSCRIPTIONAL REGULATOR"/>
    <property type="match status" value="1"/>
</dbReference>
<organism evidence="3 4">
    <name type="scientific">Aquipuribacter hungaricus</name>
    <dbReference type="NCBI Taxonomy" id="545624"/>
    <lineage>
        <taxon>Bacteria</taxon>
        <taxon>Bacillati</taxon>
        <taxon>Actinomycetota</taxon>
        <taxon>Actinomycetes</taxon>
        <taxon>Micrococcales</taxon>
        <taxon>Intrasporangiaceae</taxon>
        <taxon>Aquipuribacter</taxon>
    </lineage>
</organism>
<keyword evidence="4" id="KW-1185">Reference proteome</keyword>
<dbReference type="RefSeq" id="WP_340292779.1">
    <property type="nucleotide sequence ID" value="NZ_JBBEOI010000083.1"/>
</dbReference>
<dbReference type="CDD" id="cd02209">
    <property type="entry name" value="cupin_XRE_C"/>
    <property type="match status" value="1"/>
</dbReference>
<protein>
    <submittedName>
        <fullName evidence="3">Helix-turn-helix domain-containing protein</fullName>
    </submittedName>
</protein>